<accession>A0A8S0W6E3</accession>
<proteinExistence type="predicted"/>
<gene>
    <name evidence="2" type="ORF">AAE3_LOCUS1440</name>
</gene>
<feature type="region of interest" description="Disordered" evidence="1">
    <location>
        <begin position="1"/>
        <end position="29"/>
    </location>
</feature>
<keyword evidence="3" id="KW-1185">Reference proteome</keyword>
<dbReference type="AlphaFoldDB" id="A0A8S0W6E3"/>
<evidence type="ECO:0000256" key="1">
    <source>
        <dbReference type="SAM" id="MobiDB-lite"/>
    </source>
</evidence>
<dbReference type="EMBL" id="CACVBS010000013">
    <property type="protein sequence ID" value="CAA7259030.1"/>
    <property type="molecule type" value="Genomic_DNA"/>
</dbReference>
<evidence type="ECO:0000313" key="3">
    <source>
        <dbReference type="Proteomes" id="UP000467700"/>
    </source>
</evidence>
<sequence>MPRQPRMRCAYAEPAPAKPRQVKPKKVLTEEEKAEAKVLKEARKKVRDAKNAWEASLVPWTSKGDFRFPIGMMAMYKSDAKSSYSLSEKEILTLPHESIPGSSKTFVSQADTKALAQRKFAAGVSKPGVDLDPPEFGLRLFKKMENSNVSRRKNFVAQFPGYVDPSKYRRRYRPY</sequence>
<evidence type="ECO:0000313" key="2">
    <source>
        <dbReference type="EMBL" id="CAA7259030.1"/>
    </source>
</evidence>
<reference evidence="2 3" key="1">
    <citation type="submission" date="2020-01" db="EMBL/GenBank/DDBJ databases">
        <authorList>
            <person name="Gupta K D."/>
        </authorList>
    </citation>
    <scope>NUCLEOTIDE SEQUENCE [LARGE SCALE GENOMIC DNA]</scope>
</reference>
<organism evidence="2 3">
    <name type="scientific">Cyclocybe aegerita</name>
    <name type="common">Black poplar mushroom</name>
    <name type="synonym">Agrocybe aegerita</name>
    <dbReference type="NCBI Taxonomy" id="1973307"/>
    <lineage>
        <taxon>Eukaryota</taxon>
        <taxon>Fungi</taxon>
        <taxon>Dikarya</taxon>
        <taxon>Basidiomycota</taxon>
        <taxon>Agaricomycotina</taxon>
        <taxon>Agaricomycetes</taxon>
        <taxon>Agaricomycetidae</taxon>
        <taxon>Agaricales</taxon>
        <taxon>Agaricineae</taxon>
        <taxon>Bolbitiaceae</taxon>
        <taxon>Cyclocybe</taxon>
    </lineage>
</organism>
<dbReference type="OrthoDB" id="3051604at2759"/>
<dbReference type="Proteomes" id="UP000467700">
    <property type="component" value="Unassembled WGS sequence"/>
</dbReference>
<comment type="caution">
    <text evidence="2">The sequence shown here is derived from an EMBL/GenBank/DDBJ whole genome shotgun (WGS) entry which is preliminary data.</text>
</comment>
<name>A0A8S0W6E3_CYCAE</name>
<protein>
    <submittedName>
        <fullName evidence="2">Uncharacterized protein</fullName>
    </submittedName>
</protein>